<evidence type="ECO:0000313" key="1">
    <source>
        <dbReference type="EMBL" id="KAJ8628740.1"/>
    </source>
</evidence>
<accession>A0ACC2L5N3</accession>
<protein>
    <submittedName>
        <fullName evidence="1">Uncharacterized protein</fullName>
    </submittedName>
</protein>
<sequence>MRGDGGTLYWGRKEEEKANGIVVVFAWISSEEKEIDPYVQLYASIGWNSLVCHPQFHYLHSPEKATLQAFSVLDELLKEVKDRPLPIVFAAFSGGPKACMYKVLKIIEGLCEAQGSLDEYQPVRDCISGHIYDSSPVDITSDMGNQLALYPTIMKMPQLPRVVSWITKAIASGMDALFPNRLEAQRTEYWQTLCSSAYTGPCLIFCSEDDNLAPYQIIYNFAQRMLDLGGDVKLVKLSGSHHLGHYRQYPVNYKAAAAEFLEKATVIYFQRMQHFSRERSSAESSCDKISESDCNLYRAEVSSNQCLRRVVIDPNDRFSLPSSEEYDEIKDAGPVQDNQKEKSIHLQDQPSISAHSVLGQILFDVCVPKNIEDWDIKPGGSLTRHTFGSSQRRTPFNPIKCIRRSRL</sequence>
<name>A0ACC2L5N3_PERAE</name>
<proteinExistence type="predicted"/>
<evidence type="ECO:0000313" key="2">
    <source>
        <dbReference type="Proteomes" id="UP001234297"/>
    </source>
</evidence>
<organism evidence="1 2">
    <name type="scientific">Persea americana</name>
    <name type="common">Avocado</name>
    <dbReference type="NCBI Taxonomy" id="3435"/>
    <lineage>
        <taxon>Eukaryota</taxon>
        <taxon>Viridiplantae</taxon>
        <taxon>Streptophyta</taxon>
        <taxon>Embryophyta</taxon>
        <taxon>Tracheophyta</taxon>
        <taxon>Spermatophyta</taxon>
        <taxon>Magnoliopsida</taxon>
        <taxon>Magnoliidae</taxon>
        <taxon>Laurales</taxon>
        <taxon>Lauraceae</taxon>
        <taxon>Persea</taxon>
    </lineage>
</organism>
<gene>
    <name evidence="1" type="ORF">MRB53_022063</name>
</gene>
<keyword evidence="2" id="KW-1185">Reference proteome</keyword>
<dbReference type="Proteomes" id="UP001234297">
    <property type="component" value="Chromosome 7"/>
</dbReference>
<reference evidence="1 2" key="1">
    <citation type="journal article" date="2022" name="Hortic Res">
        <title>A haplotype resolved chromosomal level avocado genome allows analysis of novel avocado genes.</title>
        <authorList>
            <person name="Nath O."/>
            <person name="Fletcher S.J."/>
            <person name="Hayward A."/>
            <person name="Shaw L.M."/>
            <person name="Masouleh A.K."/>
            <person name="Furtado A."/>
            <person name="Henry R.J."/>
            <person name="Mitter N."/>
        </authorList>
    </citation>
    <scope>NUCLEOTIDE SEQUENCE [LARGE SCALE GENOMIC DNA]</scope>
    <source>
        <strain evidence="2">cv. Hass</strain>
    </source>
</reference>
<dbReference type="EMBL" id="CM056815">
    <property type="protein sequence ID" value="KAJ8628740.1"/>
    <property type="molecule type" value="Genomic_DNA"/>
</dbReference>
<comment type="caution">
    <text evidence="1">The sequence shown here is derived from an EMBL/GenBank/DDBJ whole genome shotgun (WGS) entry which is preliminary data.</text>
</comment>